<dbReference type="Ensembl" id="ENSSORT00005030764.1">
    <property type="protein sequence ID" value="ENSSORP00005029926.1"/>
    <property type="gene ID" value="ENSSORG00005014294.1"/>
</dbReference>
<dbReference type="PANTHER" id="PTHR25465:SF14">
    <property type="entry name" value="E3 UBIQUITIN-PROTEIN LIGASE TRIM65"/>
    <property type="match status" value="1"/>
</dbReference>
<feature type="region of interest" description="Disordered" evidence="5">
    <location>
        <begin position="1"/>
        <end position="41"/>
    </location>
</feature>
<proteinExistence type="predicted"/>
<dbReference type="Pfam" id="PF13445">
    <property type="entry name" value="zf-RING_UBOX"/>
    <property type="match status" value="1"/>
</dbReference>
<reference evidence="7" key="1">
    <citation type="submission" date="2019-06" db="EMBL/GenBank/DDBJ databases">
        <authorList>
            <consortium name="Wellcome Sanger Institute Data Sharing"/>
        </authorList>
    </citation>
    <scope>NUCLEOTIDE SEQUENCE [LARGE SCALE GENOMIC DNA]</scope>
</reference>
<keyword evidence="3" id="KW-0862">Zinc</keyword>
<organism evidence="7 8">
    <name type="scientific">Sphaeramia orbicularis</name>
    <name type="common">orbiculate cardinalfish</name>
    <dbReference type="NCBI Taxonomy" id="375764"/>
    <lineage>
        <taxon>Eukaryota</taxon>
        <taxon>Metazoa</taxon>
        <taxon>Chordata</taxon>
        <taxon>Craniata</taxon>
        <taxon>Vertebrata</taxon>
        <taxon>Euteleostomi</taxon>
        <taxon>Actinopterygii</taxon>
        <taxon>Neopterygii</taxon>
        <taxon>Teleostei</taxon>
        <taxon>Neoteleostei</taxon>
        <taxon>Acanthomorphata</taxon>
        <taxon>Gobiaria</taxon>
        <taxon>Kurtiformes</taxon>
        <taxon>Apogonoidei</taxon>
        <taxon>Apogonidae</taxon>
        <taxon>Apogoninae</taxon>
        <taxon>Sphaeramia</taxon>
    </lineage>
</organism>
<dbReference type="GO" id="GO:0008270">
    <property type="term" value="F:zinc ion binding"/>
    <property type="evidence" value="ECO:0007669"/>
    <property type="project" value="UniProtKB-KW"/>
</dbReference>
<evidence type="ECO:0000256" key="1">
    <source>
        <dbReference type="ARBA" id="ARBA00022723"/>
    </source>
</evidence>
<accession>A0A673AKN9</accession>
<dbReference type="InterPro" id="IPR001841">
    <property type="entry name" value="Znf_RING"/>
</dbReference>
<dbReference type="Gene3D" id="3.30.40.10">
    <property type="entry name" value="Zinc/RING finger domain, C3HC4 (zinc finger)"/>
    <property type="match status" value="1"/>
</dbReference>
<dbReference type="InterPro" id="IPR017907">
    <property type="entry name" value="Znf_RING_CS"/>
</dbReference>
<sequence>MSITVQDTSTPSPTTGQEISEQTSNTIQDTSTQTSTAAVESPPDLSCAICFDTYTDPVTLQCGHNFCKTCVQDHWRRKANNNYIHTSVLGEGNMVKISYHDF</sequence>
<keyword evidence="2 4" id="KW-0863">Zinc-finger</keyword>
<dbReference type="AlphaFoldDB" id="A0A673AKN9"/>
<dbReference type="InParanoid" id="A0A673AKN9"/>
<dbReference type="SMART" id="SM00184">
    <property type="entry name" value="RING"/>
    <property type="match status" value="1"/>
</dbReference>
<evidence type="ECO:0000313" key="7">
    <source>
        <dbReference type="Ensembl" id="ENSSORP00005029926.1"/>
    </source>
</evidence>
<evidence type="ECO:0000256" key="2">
    <source>
        <dbReference type="ARBA" id="ARBA00022771"/>
    </source>
</evidence>
<evidence type="ECO:0000313" key="8">
    <source>
        <dbReference type="Proteomes" id="UP000472271"/>
    </source>
</evidence>
<feature type="compositionally biased region" description="Polar residues" evidence="5">
    <location>
        <begin position="1"/>
        <end position="38"/>
    </location>
</feature>
<dbReference type="PROSITE" id="PS00518">
    <property type="entry name" value="ZF_RING_1"/>
    <property type="match status" value="1"/>
</dbReference>
<keyword evidence="8" id="KW-1185">Reference proteome</keyword>
<evidence type="ECO:0000256" key="3">
    <source>
        <dbReference type="ARBA" id="ARBA00022833"/>
    </source>
</evidence>
<name>A0A673AKN9_9TELE</name>
<dbReference type="InterPro" id="IPR027370">
    <property type="entry name" value="Znf-RING_euk"/>
</dbReference>
<evidence type="ECO:0000259" key="6">
    <source>
        <dbReference type="PROSITE" id="PS50089"/>
    </source>
</evidence>
<dbReference type="InterPro" id="IPR051051">
    <property type="entry name" value="E3_ubiq-ligase_TRIM/RNF"/>
</dbReference>
<dbReference type="SUPFAM" id="SSF57850">
    <property type="entry name" value="RING/U-box"/>
    <property type="match status" value="1"/>
</dbReference>
<dbReference type="Proteomes" id="UP000472271">
    <property type="component" value="Chromosome 19"/>
</dbReference>
<feature type="domain" description="RING-type" evidence="6">
    <location>
        <begin position="47"/>
        <end position="71"/>
    </location>
</feature>
<dbReference type="PANTHER" id="PTHR25465">
    <property type="entry name" value="B-BOX DOMAIN CONTAINING"/>
    <property type="match status" value="1"/>
</dbReference>
<protein>
    <recommendedName>
        <fullName evidence="6">RING-type domain-containing protein</fullName>
    </recommendedName>
</protein>
<reference evidence="7" key="2">
    <citation type="submission" date="2025-08" db="UniProtKB">
        <authorList>
            <consortium name="Ensembl"/>
        </authorList>
    </citation>
    <scope>IDENTIFICATION</scope>
</reference>
<reference evidence="7" key="3">
    <citation type="submission" date="2025-09" db="UniProtKB">
        <authorList>
            <consortium name="Ensembl"/>
        </authorList>
    </citation>
    <scope>IDENTIFICATION</scope>
</reference>
<keyword evidence="1" id="KW-0479">Metal-binding</keyword>
<dbReference type="InterPro" id="IPR013083">
    <property type="entry name" value="Znf_RING/FYVE/PHD"/>
</dbReference>
<evidence type="ECO:0000256" key="4">
    <source>
        <dbReference type="PROSITE-ProRule" id="PRU00175"/>
    </source>
</evidence>
<dbReference type="PROSITE" id="PS50089">
    <property type="entry name" value="ZF_RING_2"/>
    <property type="match status" value="1"/>
</dbReference>
<evidence type="ECO:0000256" key="5">
    <source>
        <dbReference type="SAM" id="MobiDB-lite"/>
    </source>
</evidence>